<dbReference type="AlphaFoldDB" id="A0ABD0J9B9"/>
<keyword evidence="3" id="KW-1185">Reference proteome</keyword>
<evidence type="ECO:0000313" key="2">
    <source>
        <dbReference type="EMBL" id="KAK7466713.1"/>
    </source>
</evidence>
<gene>
    <name evidence="2" type="ORF">BaRGS_00037200</name>
</gene>
<name>A0ABD0J9B9_9CAEN</name>
<dbReference type="EMBL" id="JACVVK020000549">
    <property type="protein sequence ID" value="KAK7466713.1"/>
    <property type="molecule type" value="Genomic_DNA"/>
</dbReference>
<organism evidence="2 3">
    <name type="scientific">Batillaria attramentaria</name>
    <dbReference type="NCBI Taxonomy" id="370345"/>
    <lineage>
        <taxon>Eukaryota</taxon>
        <taxon>Metazoa</taxon>
        <taxon>Spiralia</taxon>
        <taxon>Lophotrochozoa</taxon>
        <taxon>Mollusca</taxon>
        <taxon>Gastropoda</taxon>
        <taxon>Caenogastropoda</taxon>
        <taxon>Sorbeoconcha</taxon>
        <taxon>Cerithioidea</taxon>
        <taxon>Batillariidae</taxon>
        <taxon>Batillaria</taxon>
    </lineage>
</organism>
<proteinExistence type="predicted"/>
<feature type="region of interest" description="Disordered" evidence="1">
    <location>
        <begin position="36"/>
        <end position="57"/>
    </location>
</feature>
<reference evidence="2 3" key="1">
    <citation type="journal article" date="2023" name="Sci. Data">
        <title>Genome assembly of the Korean intertidal mud-creeper Batillaria attramentaria.</title>
        <authorList>
            <person name="Patra A.K."/>
            <person name="Ho P.T."/>
            <person name="Jun S."/>
            <person name="Lee S.J."/>
            <person name="Kim Y."/>
            <person name="Won Y.J."/>
        </authorList>
    </citation>
    <scope>NUCLEOTIDE SEQUENCE [LARGE SCALE GENOMIC DNA]</scope>
    <source>
        <strain evidence="2">Wonlab-2016</strain>
    </source>
</reference>
<evidence type="ECO:0000256" key="1">
    <source>
        <dbReference type="SAM" id="MobiDB-lite"/>
    </source>
</evidence>
<feature type="compositionally biased region" description="Gly residues" evidence="1">
    <location>
        <begin position="1"/>
        <end position="10"/>
    </location>
</feature>
<accession>A0ABD0J9B9</accession>
<protein>
    <submittedName>
        <fullName evidence="2">Uncharacterized protein</fullName>
    </submittedName>
</protein>
<sequence>MSLLESGGGRSSTEKQTGKNRGLAWKNSCAVNECDQSQHSSGVRGSVAKWHGSQQQQADGPLNFVIHKTDSDTVTLYFAELTLVTVKYGHTIFKTRRITFSVSNT</sequence>
<evidence type="ECO:0000313" key="3">
    <source>
        <dbReference type="Proteomes" id="UP001519460"/>
    </source>
</evidence>
<feature type="region of interest" description="Disordered" evidence="1">
    <location>
        <begin position="1"/>
        <end position="22"/>
    </location>
</feature>
<dbReference type="Proteomes" id="UP001519460">
    <property type="component" value="Unassembled WGS sequence"/>
</dbReference>
<comment type="caution">
    <text evidence="2">The sequence shown here is derived from an EMBL/GenBank/DDBJ whole genome shotgun (WGS) entry which is preliminary data.</text>
</comment>